<evidence type="ECO:0000313" key="4">
    <source>
        <dbReference type="Proteomes" id="UP000250166"/>
    </source>
</evidence>
<name>A0A2X3B0Q1_9HELI</name>
<dbReference type="GO" id="GO:0050126">
    <property type="term" value="F:N-carbamoylputrescine amidase activity"/>
    <property type="evidence" value="ECO:0007669"/>
    <property type="project" value="TreeGrafter"/>
</dbReference>
<feature type="domain" description="CN hydrolase" evidence="2">
    <location>
        <begin position="30"/>
        <end position="250"/>
    </location>
</feature>
<dbReference type="CDD" id="cd07197">
    <property type="entry name" value="nitrilase"/>
    <property type="match status" value="1"/>
</dbReference>
<dbReference type="GO" id="GO:0033388">
    <property type="term" value="P:putrescine biosynthetic process from arginine"/>
    <property type="evidence" value="ECO:0007669"/>
    <property type="project" value="TreeGrafter"/>
</dbReference>
<dbReference type="EMBL" id="UAWL01000006">
    <property type="protein sequence ID" value="SQB98748.1"/>
    <property type="molecule type" value="Genomic_DNA"/>
</dbReference>
<dbReference type="InterPro" id="IPR050345">
    <property type="entry name" value="Aliph_Amidase/BUP"/>
</dbReference>
<dbReference type="RefSeq" id="WP_112058676.1">
    <property type="nucleotide sequence ID" value="NZ_UAWL01000006.1"/>
</dbReference>
<proteinExistence type="predicted"/>
<protein>
    <submittedName>
        <fullName evidence="3">Carbon-nitrogen hydrolase</fullName>
    </submittedName>
</protein>
<organism evidence="3 4">
    <name type="scientific">Helicobacter fennelliae</name>
    <dbReference type="NCBI Taxonomy" id="215"/>
    <lineage>
        <taxon>Bacteria</taxon>
        <taxon>Pseudomonadati</taxon>
        <taxon>Campylobacterota</taxon>
        <taxon>Epsilonproteobacteria</taxon>
        <taxon>Campylobacterales</taxon>
        <taxon>Helicobacteraceae</taxon>
        <taxon>Helicobacter</taxon>
    </lineage>
</organism>
<dbReference type="PANTHER" id="PTHR43674:SF2">
    <property type="entry name" value="BETA-UREIDOPROPIONASE"/>
    <property type="match status" value="1"/>
</dbReference>
<keyword evidence="1 3" id="KW-0378">Hydrolase</keyword>
<reference evidence="3 4" key="1">
    <citation type="submission" date="2018-06" db="EMBL/GenBank/DDBJ databases">
        <authorList>
            <consortium name="Pathogen Informatics"/>
            <person name="Doyle S."/>
        </authorList>
    </citation>
    <scope>NUCLEOTIDE SEQUENCE [LARGE SCALE GENOMIC DNA]</scope>
    <source>
        <strain evidence="3 4">NCTC13102</strain>
    </source>
</reference>
<accession>A0A2X3B0Q1</accession>
<dbReference type="AlphaFoldDB" id="A0A2X3B0Q1"/>
<dbReference type="Pfam" id="PF00795">
    <property type="entry name" value="CN_hydrolase"/>
    <property type="match status" value="1"/>
</dbReference>
<dbReference type="SUPFAM" id="SSF56317">
    <property type="entry name" value="Carbon-nitrogen hydrolase"/>
    <property type="match status" value="1"/>
</dbReference>
<evidence type="ECO:0000313" key="3">
    <source>
        <dbReference type="EMBL" id="SQB98748.1"/>
    </source>
</evidence>
<sequence length="263" mass="30555">MKITIFQQSHIKPKDPQFSAFCKKFPKQTLIVLGEYVLNPFFHTLVTLSSKQIIQHSIAQINYLEQLAKKHSISFFAPIIMGESTRLIKQLVFIDGTTKSEPLFYTQQKLIGYEHWNEAGFFANPKVKNFKDPFLFRYCGFTIAGLFGFEIHFDELWLKLKKAGVDMVLLPTANTFGSYERWRELCKMRAFLNGCMIVRANRVGKLAIENQEWEFYGDSLIAMPNGEIIDWLGEGEEILSLEIEKEEITKIALEWGFRQKYTP</sequence>
<gene>
    <name evidence="3" type="ORF">NCTC13102_01215</name>
</gene>
<evidence type="ECO:0000256" key="1">
    <source>
        <dbReference type="ARBA" id="ARBA00022801"/>
    </source>
</evidence>
<evidence type="ECO:0000259" key="2">
    <source>
        <dbReference type="Pfam" id="PF00795"/>
    </source>
</evidence>
<dbReference type="InterPro" id="IPR003010">
    <property type="entry name" value="C-N_Hydrolase"/>
</dbReference>
<dbReference type="PANTHER" id="PTHR43674">
    <property type="entry name" value="NITRILASE C965.09-RELATED"/>
    <property type="match status" value="1"/>
</dbReference>
<dbReference type="Gene3D" id="3.60.110.10">
    <property type="entry name" value="Carbon-nitrogen hydrolase"/>
    <property type="match status" value="1"/>
</dbReference>
<dbReference type="InterPro" id="IPR036526">
    <property type="entry name" value="C-N_Hydrolase_sf"/>
</dbReference>
<dbReference type="Proteomes" id="UP000250166">
    <property type="component" value="Unassembled WGS sequence"/>
</dbReference>